<sequence>MISAYEAGCTCFVALGVDDPSMPEEKRAEQQQRDRRTKTTSANDPDRYLSHDHAPSNWCDALSDRGFKQQVLRYLHDELKPPEAVRDRHVRVTLITRFGSCGARVFCRAAEDDACHSDDSTDAARVTNDGEADLAAARSIEWLASTASHRTFVVRTIDSDSLPILLAAQARLQAYDVTIYLWLPACERKVRSPRSTYRYVMSSSLIAAELNA</sequence>
<name>A0AAE0GM74_9CHLO</name>
<accession>A0AAE0GM74</accession>
<gene>
    <name evidence="2" type="ORF">CYMTET_11496</name>
</gene>
<evidence type="ECO:0000313" key="2">
    <source>
        <dbReference type="EMBL" id="KAK3280676.1"/>
    </source>
</evidence>
<dbReference type="EMBL" id="LGRX02004303">
    <property type="protein sequence ID" value="KAK3280676.1"/>
    <property type="molecule type" value="Genomic_DNA"/>
</dbReference>
<evidence type="ECO:0000313" key="3">
    <source>
        <dbReference type="Proteomes" id="UP001190700"/>
    </source>
</evidence>
<evidence type="ECO:0000256" key="1">
    <source>
        <dbReference type="SAM" id="MobiDB-lite"/>
    </source>
</evidence>
<feature type="region of interest" description="Disordered" evidence="1">
    <location>
        <begin position="20"/>
        <end position="51"/>
    </location>
</feature>
<proteinExistence type="predicted"/>
<keyword evidence="3" id="KW-1185">Reference proteome</keyword>
<protein>
    <submittedName>
        <fullName evidence="2">Uncharacterized protein</fullName>
    </submittedName>
</protein>
<comment type="caution">
    <text evidence="2">The sequence shown here is derived from an EMBL/GenBank/DDBJ whole genome shotgun (WGS) entry which is preliminary data.</text>
</comment>
<dbReference type="Proteomes" id="UP001190700">
    <property type="component" value="Unassembled WGS sequence"/>
</dbReference>
<organism evidence="2 3">
    <name type="scientific">Cymbomonas tetramitiformis</name>
    <dbReference type="NCBI Taxonomy" id="36881"/>
    <lineage>
        <taxon>Eukaryota</taxon>
        <taxon>Viridiplantae</taxon>
        <taxon>Chlorophyta</taxon>
        <taxon>Pyramimonadophyceae</taxon>
        <taxon>Pyramimonadales</taxon>
        <taxon>Pyramimonadaceae</taxon>
        <taxon>Cymbomonas</taxon>
    </lineage>
</organism>
<reference evidence="2 3" key="1">
    <citation type="journal article" date="2015" name="Genome Biol. Evol.">
        <title>Comparative Genomics of a Bacterivorous Green Alga Reveals Evolutionary Causalities and Consequences of Phago-Mixotrophic Mode of Nutrition.</title>
        <authorList>
            <person name="Burns J.A."/>
            <person name="Paasch A."/>
            <person name="Narechania A."/>
            <person name="Kim E."/>
        </authorList>
    </citation>
    <scope>NUCLEOTIDE SEQUENCE [LARGE SCALE GENOMIC DNA]</scope>
    <source>
        <strain evidence="2 3">PLY_AMNH</strain>
    </source>
</reference>
<feature type="compositionally biased region" description="Basic and acidic residues" evidence="1">
    <location>
        <begin position="23"/>
        <end position="34"/>
    </location>
</feature>
<dbReference type="AlphaFoldDB" id="A0AAE0GM74"/>